<dbReference type="InterPro" id="IPR035647">
    <property type="entry name" value="EFG_III/V"/>
</dbReference>
<evidence type="ECO:0000256" key="8">
    <source>
        <dbReference type="ARBA" id="ARBA00073639"/>
    </source>
</evidence>
<comment type="subcellular location">
    <subcellularLocation>
        <location evidence="1 9">Cytoplasm</location>
    </subcellularLocation>
</comment>
<comment type="similarity">
    <text evidence="2 9">Belongs to the TRAFAC class translation factor GTPase superfamily. Classic translation factor GTPase family. PrfC subfamily.</text>
</comment>
<dbReference type="PROSITE" id="PS00301">
    <property type="entry name" value="G_TR_1"/>
    <property type="match status" value="1"/>
</dbReference>
<evidence type="ECO:0000259" key="10">
    <source>
        <dbReference type="PROSITE" id="PS51722"/>
    </source>
</evidence>
<dbReference type="FunFam" id="3.30.70.3280:FF:000001">
    <property type="entry name" value="Peptide chain release factor 3"/>
    <property type="match status" value="1"/>
</dbReference>
<dbReference type="Pfam" id="PF00009">
    <property type="entry name" value="GTP_EFTU"/>
    <property type="match status" value="1"/>
</dbReference>
<feature type="binding site" evidence="9">
    <location>
        <begin position="18"/>
        <end position="25"/>
    </location>
    <ligand>
        <name>GTP</name>
        <dbReference type="ChEBI" id="CHEBI:37565"/>
    </ligand>
</feature>
<dbReference type="InterPro" id="IPR032090">
    <property type="entry name" value="RF3_C"/>
</dbReference>
<dbReference type="GO" id="GO:0006449">
    <property type="term" value="P:regulation of translational termination"/>
    <property type="evidence" value="ECO:0007669"/>
    <property type="project" value="UniProtKB-UniRule"/>
</dbReference>
<evidence type="ECO:0000256" key="7">
    <source>
        <dbReference type="ARBA" id="ARBA00025017"/>
    </source>
</evidence>
<dbReference type="PATRIC" id="fig|1225564.3.peg.1235"/>
<dbReference type="GO" id="GO:0005829">
    <property type="term" value="C:cytosol"/>
    <property type="evidence" value="ECO:0007669"/>
    <property type="project" value="TreeGrafter"/>
</dbReference>
<organism evidence="11 12">
    <name type="scientific">Microvirga vignae</name>
    <dbReference type="NCBI Taxonomy" id="1225564"/>
    <lineage>
        <taxon>Bacteria</taxon>
        <taxon>Pseudomonadati</taxon>
        <taxon>Pseudomonadota</taxon>
        <taxon>Alphaproteobacteria</taxon>
        <taxon>Hyphomicrobiales</taxon>
        <taxon>Methylobacteriaceae</taxon>
        <taxon>Microvirga</taxon>
    </lineage>
</organism>
<dbReference type="InterPro" id="IPR041732">
    <property type="entry name" value="RF3_GTP-bd"/>
</dbReference>
<dbReference type="InterPro" id="IPR009000">
    <property type="entry name" value="Transl_B-barrel_sf"/>
</dbReference>
<keyword evidence="4 9" id="KW-0547">Nucleotide-binding</keyword>
<evidence type="ECO:0000256" key="2">
    <source>
        <dbReference type="ARBA" id="ARBA00009978"/>
    </source>
</evidence>
<evidence type="ECO:0000313" key="11">
    <source>
        <dbReference type="EMBL" id="KLK94207.1"/>
    </source>
</evidence>
<feature type="domain" description="Tr-type G" evidence="10">
    <location>
        <begin position="9"/>
        <end position="273"/>
    </location>
</feature>
<feature type="binding site" evidence="9">
    <location>
        <begin position="86"/>
        <end position="90"/>
    </location>
    <ligand>
        <name>GTP</name>
        <dbReference type="ChEBI" id="CHEBI:37565"/>
    </ligand>
</feature>
<dbReference type="InterPro" id="IPR038467">
    <property type="entry name" value="RF3_dom_3_sf"/>
</dbReference>
<dbReference type="CDD" id="cd03689">
    <property type="entry name" value="RF3_II"/>
    <property type="match status" value="1"/>
</dbReference>
<dbReference type="Gene3D" id="3.40.50.300">
    <property type="entry name" value="P-loop containing nucleotide triphosphate hydrolases"/>
    <property type="match status" value="1"/>
</dbReference>
<feature type="binding site" evidence="9">
    <location>
        <begin position="140"/>
        <end position="143"/>
    </location>
    <ligand>
        <name>GTP</name>
        <dbReference type="ChEBI" id="CHEBI:37565"/>
    </ligand>
</feature>
<comment type="caution">
    <text evidence="11">The sequence shown here is derived from an EMBL/GenBank/DDBJ whole genome shotgun (WGS) entry which is preliminary data.</text>
</comment>
<dbReference type="InterPro" id="IPR031157">
    <property type="entry name" value="G_TR_CS"/>
</dbReference>
<dbReference type="AlphaFoldDB" id="A0A0H1RNE4"/>
<gene>
    <name evidence="9 11" type="primary">prfC</name>
    <name evidence="11" type="ORF">AA309_04380</name>
</gene>
<dbReference type="Gene3D" id="2.40.30.10">
    <property type="entry name" value="Translation factors"/>
    <property type="match status" value="1"/>
</dbReference>
<dbReference type="SUPFAM" id="SSF54980">
    <property type="entry name" value="EF-G C-terminal domain-like"/>
    <property type="match status" value="1"/>
</dbReference>
<evidence type="ECO:0000256" key="5">
    <source>
        <dbReference type="ARBA" id="ARBA00022917"/>
    </source>
</evidence>
<dbReference type="Pfam" id="PF22042">
    <property type="entry name" value="EF-G_D2"/>
    <property type="match status" value="1"/>
</dbReference>
<dbReference type="InterPro" id="IPR053905">
    <property type="entry name" value="EF-G-like_DII"/>
</dbReference>
<dbReference type="CDD" id="cd04169">
    <property type="entry name" value="RF3"/>
    <property type="match status" value="1"/>
</dbReference>
<comment type="function">
    <text evidence="7 9">Increases the formation of ribosomal termination complexes and stimulates activities of RF-1 and RF-2. It binds guanine nucleotides and has strong preference for UGA stop codons. It may interact directly with the ribosome. The stimulation of RF-1 and RF-2 is significantly reduced by GTP and GDP, but not by GMP.</text>
</comment>
<dbReference type="NCBIfam" id="TIGR00503">
    <property type="entry name" value="prfC"/>
    <property type="match status" value="1"/>
</dbReference>
<dbReference type="PANTHER" id="PTHR43556">
    <property type="entry name" value="PEPTIDE CHAIN RELEASE FACTOR RF3"/>
    <property type="match status" value="1"/>
</dbReference>
<dbReference type="PANTHER" id="PTHR43556:SF2">
    <property type="entry name" value="PEPTIDE CHAIN RELEASE FACTOR RF3"/>
    <property type="match status" value="1"/>
</dbReference>
<dbReference type="NCBIfam" id="TIGR00231">
    <property type="entry name" value="small_GTP"/>
    <property type="match status" value="1"/>
</dbReference>
<dbReference type="InterPro" id="IPR005225">
    <property type="entry name" value="Small_GTP-bd"/>
</dbReference>
<dbReference type="InterPro" id="IPR027417">
    <property type="entry name" value="P-loop_NTPase"/>
</dbReference>
<name>A0A0H1RNE4_9HYPH</name>
<dbReference type="PRINTS" id="PR00315">
    <property type="entry name" value="ELONGATNFCT"/>
</dbReference>
<dbReference type="STRING" id="1225564.AA309_04380"/>
<accession>A0A0H1RNE4</accession>
<dbReference type="SUPFAM" id="SSF50447">
    <property type="entry name" value="Translation proteins"/>
    <property type="match status" value="1"/>
</dbReference>
<dbReference type="Gene3D" id="3.30.70.3280">
    <property type="entry name" value="Peptide chain release factor 3, domain III"/>
    <property type="match status" value="1"/>
</dbReference>
<reference evidence="11 12" key="1">
    <citation type="submission" date="2015-05" db="EMBL/GenBank/DDBJ databases">
        <title>Draft genome sequence of Microvirga vignae strain BR3299, a novel nitrogen fixing bacteria isolated from Brazil semi-aired region.</title>
        <authorList>
            <person name="Zilli J.E."/>
            <person name="Passos S.R."/>
            <person name="Leite J."/>
            <person name="Baldani J.I."/>
            <person name="Xavier G.R."/>
            <person name="Rumjaneck N.G."/>
            <person name="Simoes-Araujo J.L."/>
        </authorList>
    </citation>
    <scope>NUCLEOTIDE SEQUENCE [LARGE SCALE GENOMIC DNA]</scope>
    <source>
        <strain evidence="11 12">BR3299</strain>
    </source>
</reference>
<dbReference type="InterPro" id="IPR004548">
    <property type="entry name" value="PrfC"/>
</dbReference>
<keyword evidence="12" id="KW-1185">Reference proteome</keyword>
<evidence type="ECO:0000313" key="12">
    <source>
        <dbReference type="Proteomes" id="UP000035489"/>
    </source>
</evidence>
<dbReference type="SUPFAM" id="SSF52540">
    <property type="entry name" value="P-loop containing nucleoside triphosphate hydrolases"/>
    <property type="match status" value="1"/>
</dbReference>
<dbReference type="GO" id="GO:0097216">
    <property type="term" value="F:guanosine tetraphosphate binding"/>
    <property type="evidence" value="ECO:0007669"/>
    <property type="project" value="UniProtKB-ARBA"/>
</dbReference>
<dbReference type="NCBIfam" id="NF001964">
    <property type="entry name" value="PRK00741.1"/>
    <property type="match status" value="1"/>
</dbReference>
<dbReference type="PROSITE" id="PS51722">
    <property type="entry name" value="G_TR_2"/>
    <property type="match status" value="1"/>
</dbReference>
<evidence type="ECO:0000256" key="9">
    <source>
        <dbReference type="HAMAP-Rule" id="MF_00072"/>
    </source>
</evidence>
<dbReference type="HAMAP" id="MF_00072">
    <property type="entry name" value="Rel_fac_3"/>
    <property type="match status" value="1"/>
</dbReference>
<dbReference type="GO" id="GO:0003924">
    <property type="term" value="F:GTPase activity"/>
    <property type="evidence" value="ECO:0007669"/>
    <property type="project" value="InterPro"/>
</dbReference>
<evidence type="ECO:0000256" key="3">
    <source>
        <dbReference type="ARBA" id="ARBA00022490"/>
    </source>
</evidence>
<evidence type="ECO:0000256" key="4">
    <source>
        <dbReference type="ARBA" id="ARBA00022741"/>
    </source>
</evidence>
<dbReference type="GO" id="GO:0016150">
    <property type="term" value="F:translation release factor activity, codon nonspecific"/>
    <property type="evidence" value="ECO:0007669"/>
    <property type="project" value="TreeGrafter"/>
</dbReference>
<sequence length="527" mass="58939">MTDLPAPVGRRRTFAIISHPDAGKTTLTEKLLLFGGAIQLAGEVKAKKNRVSTRSDWMGIEKERGISVVTSVMTFEYGGCVFNLLDTPGHEDFSEDTYRTLTAVDSAIMVIDAAKGIEARTRKLFEVCRMRDIPIVTFINKMDREARSPFDLLDEIEKTLALDTAPITWPISQGKSFAGTFDLSRNLVRRIDTDDELMPVSGPDDQKLVNLLPPEEADAWQEEVMLAQEACRPFDLAAFREGHLTPVFFGSALRNFGVRDLIDALAEHAPPPRGQEADKRLVEAGESRMTGFVFKIQANMDPNHRDRIAFMRICSGKLQRGMKAKLVRTGKPMSLNTPQFFFAQDRAIADEAWAGDVVGIPNHGTLRIGDTLTEGEDIVFRGVPSFAPEILRRIKLQDAMKAKKLREALQQMAEEGVVQLFIPQDGSGAIVGVVGALQLDVLKERLSAEYGLPIDYEPTRFSICRWITADDPRELDKFIESHLSSMARDLDEAPVFMAANAFNLQYEMDRYKSIRFSDVKDYQKKAA</sequence>
<dbReference type="GO" id="GO:0016149">
    <property type="term" value="F:translation release factor activity, codon specific"/>
    <property type="evidence" value="ECO:0007669"/>
    <property type="project" value="UniProtKB-UniRule"/>
</dbReference>
<keyword evidence="3 9" id="KW-0963">Cytoplasm</keyword>
<evidence type="ECO:0000256" key="1">
    <source>
        <dbReference type="ARBA" id="ARBA00004496"/>
    </source>
</evidence>
<keyword evidence="6 9" id="KW-0342">GTP-binding</keyword>
<dbReference type="OrthoDB" id="9802948at2"/>
<keyword evidence="5 9" id="KW-0648">Protein biosynthesis</keyword>
<protein>
    <recommendedName>
        <fullName evidence="8 9">Peptide chain release factor 3</fullName>
        <shortName evidence="9">RF-3</shortName>
    </recommendedName>
</protein>
<proteinExistence type="inferred from homology"/>
<dbReference type="RefSeq" id="WP_047187773.1">
    <property type="nucleotide sequence ID" value="NZ_LCYG01000015.1"/>
</dbReference>
<dbReference type="Proteomes" id="UP000035489">
    <property type="component" value="Unassembled WGS sequence"/>
</dbReference>
<dbReference type="GO" id="GO:0005525">
    <property type="term" value="F:GTP binding"/>
    <property type="evidence" value="ECO:0007669"/>
    <property type="project" value="UniProtKB-UniRule"/>
</dbReference>
<dbReference type="Pfam" id="PF16658">
    <property type="entry name" value="RF3_C"/>
    <property type="match status" value="1"/>
</dbReference>
<dbReference type="FunFam" id="2.40.30.10:FF:000040">
    <property type="entry name" value="Peptide chain release factor 3"/>
    <property type="match status" value="1"/>
</dbReference>
<evidence type="ECO:0000256" key="6">
    <source>
        <dbReference type="ARBA" id="ARBA00023134"/>
    </source>
</evidence>
<dbReference type="FunFam" id="3.40.50.300:FF:000542">
    <property type="entry name" value="Peptide chain release factor 3"/>
    <property type="match status" value="1"/>
</dbReference>
<dbReference type="InterPro" id="IPR000795">
    <property type="entry name" value="T_Tr_GTP-bd_dom"/>
</dbReference>
<dbReference type="EMBL" id="LCYG01000015">
    <property type="protein sequence ID" value="KLK94207.1"/>
    <property type="molecule type" value="Genomic_DNA"/>
</dbReference>